<comment type="caution">
    <text evidence="2">The sequence shown here is derived from an EMBL/GenBank/DDBJ whole genome shotgun (WGS) entry which is preliminary data.</text>
</comment>
<feature type="chain" id="PRO_5015176651" evidence="1">
    <location>
        <begin position="28"/>
        <end position="89"/>
    </location>
</feature>
<name>A0A2P6PCK1_ROSCH</name>
<organism evidence="2 3">
    <name type="scientific">Rosa chinensis</name>
    <name type="common">China rose</name>
    <dbReference type="NCBI Taxonomy" id="74649"/>
    <lineage>
        <taxon>Eukaryota</taxon>
        <taxon>Viridiplantae</taxon>
        <taxon>Streptophyta</taxon>
        <taxon>Embryophyta</taxon>
        <taxon>Tracheophyta</taxon>
        <taxon>Spermatophyta</taxon>
        <taxon>Magnoliopsida</taxon>
        <taxon>eudicotyledons</taxon>
        <taxon>Gunneridae</taxon>
        <taxon>Pentapetalae</taxon>
        <taxon>rosids</taxon>
        <taxon>fabids</taxon>
        <taxon>Rosales</taxon>
        <taxon>Rosaceae</taxon>
        <taxon>Rosoideae</taxon>
        <taxon>Rosoideae incertae sedis</taxon>
        <taxon>Rosa</taxon>
    </lineage>
</organism>
<dbReference type="AlphaFoldDB" id="A0A2P6PCK1"/>
<accession>A0A2P6PCK1</accession>
<gene>
    <name evidence="2" type="ORF">RchiOBHm_Chr7g0219601</name>
</gene>
<evidence type="ECO:0000313" key="3">
    <source>
        <dbReference type="Proteomes" id="UP000238479"/>
    </source>
</evidence>
<keyword evidence="3" id="KW-1185">Reference proteome</keyword>
<protein>
    <submittedName>
        <fullName evidence="2">Uncharacterized protein</fullName>
    </submittedName>
</protein>
<evidence type="ECO:0000256" key="1">
    <source>
        <dbReference type="SAM" id="SignalP"/>
    </source>
</evidence>
<dbReference type="Proteomes" id="UP000238479">
    <property type="component" value="Chromosome 7"/>
</dbReference>
<proteinExistence type="predicted"/>
<sequence>MIPEYEALLLSICCLQLCVLYIGGSEGSRGWINARLKFEIPEAHVDKLLNRDFLLNSDIELRHPLPLFSYLTLRYLNHNLNAFFCFLFL</sequence>
<dbReference type="EMBL" id="PDCK01000045">
    <property type="protein sequence ID" value="PRQ19654.1"/>
    <property type="molecule type" value="Genomic_DNA"/>
</dbReference>
<reference evidence="2 3" key="1">
    <citation type="journal article" date="2018" name="Nat. Genet.">
        <title>The Rosa genome provides new insights in the design of modern roses.</title>
        <authorList>
            <person name="Bendahmane M."/>
        </authorList>
    </citation>
    <scope>NUCLEOTIDE SEQUENCE [LARGE SCALE GENOMIC DNA]</scope>
    <source>
        <strain evidence="3">cv. Old Blush</strain>
    </source>
</reference>
<dbReference type="Gramene" id="PRQ19654">
    <property type="protein sequence ID" value="PRQ19654"/>
    <property type="gene ID" value="RchiOBHm_Chr7g0219601"/>
</dbReference>
<keyword evidence="1" id="KW-0732">Signal</keyword>
<evidence type="ECO:0000313" key="2">
    <source>
        <dbReference type="EMBL" id="PRQ19654.1"/>
    </source>
</evidence>
<feature type="signal peptide" evidence="1">
    <location>
        <begin position="1"/>
        <end position="27"/>
    </location>
</feature>